<evidence type="ECO:0000256" key="4">
    <source>
        <dbReference type="ARBA" id="ARBA00023136"/>
    </source>
</evidence>
<feature type="transmembrane region" description="Helical" evidence="5">
    <location>
        <begin position="222"/>
        <end position="241"/>
    </location>
</feature>
<dbReference type="Gene3D" id="3.90.226.10">
    <property type="entry name" value="2-enoyl-CoA Hydratase, Chain A, domain 1"/>
    <property type="match status" value="1"/>
</dbReference>
<dbReference type="EMBL" id="NEXE01000267">
    <property type="protein sequence ID" value="PSN84875.1"/>
    <property type="molecule type" value="Genomic_DNA"/>
</dbReference>
<feature type="domain" description="NfeD-like C-terminal" evidence="6">
    <location>
        <begin position="365"/>
        <end position="420"/>
    </location>
</feature>
<protein>
    <submittedName>
        <fullName evidence="8">Nodulation protein NfeD related protein</fullName>
    </submittedName>
</protein>
<dbReference type="Proteomes" id="UP000240322">
    <property type="component" value="Unassembled WGS sequence"/>
</dbReference>
<feature type="transmembrane region" description="Helical" evidence="5">
    <location>
        <begin position="274"/>
        <end position="291"/>
    </location>
</feature>
<proteinExistence type="predicted"/>
<comment type="caution">
    <text evidence="8">The sequence shown here is derived from an EMBL/GenBank/DDBJ whole genome shotgun (WGS) entry which is preliminary data.</text>
</comment>
<feature type="domain" description="NfeD1b N-terminal" evidence="7">
    <location>
        <begin position="30"/>
        <end position="207"/>
    </location>
</feature>
<dbReference type="GO" id="GO:0005886">
    <property type="term" value="C:plasma membrane"/>
    <property type="evidence" value="ECO:0007669"/>
    <property type="project" value="TreeGrafter"/>
</dbReference>
<evidence type="ECO:0000313" key="9">
    <source>
        <dbReference type="Proteomes" id="UP000240322"/>
    </source>
</evidence>
<evidence type="ECO:0000256" key="1">
    <source>
        <dbReference type="ARBA" id="ARBA00004141"/>
    </source>
</evidence>
<dbReference type="AlphaFoldDB" id="A0A2R6AES0"/>
<feature type="transmembrane region" description="Helical" evidence="5">
    <location>
        <begin position="334"/>
        <end position="352"/>
    </location>
</feature>
<dbReference type="InterPro" id="IPR052165">
    <property type="entry name" value="Membrane_assoc_protease"/>
</dbReference>
<name>A0A2R6AES0_9ARCH</name>
<dbReference type="PANTHER" id="PTHR33507">
    <property type="entry name" value="INNER MEMBRANE PROTEIN YBBJ"/>
    <property type="match status" value="1"/>
</dbReference>
<evidence type="ECO:0000259" key="7">
    <source>
        <dbReference type="Pfam" id="PF25145"/>
    </source>
</evidence>
<feature type="transmembrane region" description="Helical" evidence="5">
    <location>
        <begin position="248"/>
        <end position="268"/>
    </location>
</feature>
<reference evidence="8 9" key="1">
    <citation type="submission" date="2017-04" db="EMBL/GenBank/DDBJ databases">
        <title>Novel microbial lineages endemic to geothermal iron-oxide mats fill important gaps in the evolutionary history of Archaea.</title>
        <authorList>
            <person name="Jay Z.J."/>
            <person name="Beam J.P."/>
            <person name="Dlakic M."/>
            <person name="Rusch D.B."/>
            <person name="Kozubal M.A."/>
            <person name="Inskeep W.P."/>
        </authorList>
    </citation>
    <scope>NUCLEOTIDE SEQUENCE [LARGE SCALE GENOMIC DNA]</scope>
    <source>
        <strain evidence="8">OSP_D</strain>
    </source>
</reference>
<comment type="subcellular location">
    <subcellularLocation>
        <location evidence="1">Membrane</location>
        <topology evidence="1">Multi-pass membrane protein</topology>
    </subcellularLocation>
</comment>
<keyword evidence="2 5" id="KW-0812">Transmembrane</keyword>
<dbReference type="Gene3D" id="2.40.50.140">
    <property type="entry name" value="Nucleic acid-binding proteins"/>
    <property type="match status" value="1"/>
</dbReference>
<keyword evidence="3 5" id="KW-1133">Transmembrane helix</keyword>
<evidence type="ECO:0000256" key="3">
    <source>
        <dbReference type="ARBA" id="ARBA00022989"/>
    </source>
</evidence>
<dbReference type="Pfam" id="PF01957">
    <property type="entry name" value="NfeD"/>
    <property type="match status" value="1"/>
</dbReference>
<dbReference type="CDD" id="cd07021">
    <property type="entry name" value="Clp_protease_NfeD_like"/>
    <property type="match status" value="1"/>
</dbReference>
<gene>
    <name evidence="8" type="ORF">B9Q03_12785</name>
</gene>
<accession>A0A2R6AES0</accession>
<dbReference type="Pfam" id="PF25145">
    <property type="entry name" value="NfeD1b_N"/>
    <property type="match status" value="1"/>
</dbReference>
<dbReference type="InterPro" id="IPR012340">
    <property type="entry name" value="NA-bd_OB-fold"/>
</dbReference>
<dbReference type="PANTHER" id="PTHR33507:SF3">
    <property type="entry name" value="INNER MEMBRANE PROTEIN YBBJ"/>
    <property type="match status" value="1"/>
</dbReference>
<evidence type="ECO:0000313" key="8">
    <source>
        <dbReference type="EMBL" id="PSN84875.1"/>
    </source>
</evidence>
<dbReference type="InterPro" id="IPR002810">
    <property type="entry name" value="NfeD-like_C"/>
</dbReference>
<evidence type="ECO:0000259" key="6">
    <source>
        <dbReference type="Pfam" id="PF01957"/>
    </source>
</evidence>
<dbReference type="SUPFAM" id="SSF52096">
    <property type="entry name" value="ClpP/crotonase"/>
    <property type="match status" value="1"/>
</dbReference>
<evidence type="ECO:0000256" key="5">
    <source>
        <dbReference type="SAM" id="Phobius"/>
    </source>
</evidence>
<organism evidence="8 9">
    <name type="scientific">Candidatus Marsarchaeota G2 archaeon OSP_D</name>
    <dbReference type="NCBI Taxonomy" id="1978157"/>
    <lineage>
        <taxon>Archaea</taxon>
        <taxon>Candidatus Marsarchaeota</taxon>
        <taxon>Candidatus Marsarchaeota group 2</taxon>
    </lineage>
</organism>
<dbReference type="InterPro" id="IPR029045">
    <property type="entry name" value="ClpP/crotonase-like_dom_sf"/>
</dbReference>
<keyword evidence="4 5" id="KW-0472">Membrane</keyword>
<dbReference type="SUPFAM" id="SSF141322">
    <property type="entry name" value="NfeD domain-like"/>
    <property type="match status" value="1"/>
</dbReference>
<dbReference type="InterPro" id="IPR056738">
    <property type="entry name" value="NfeD1b_N"/>
</dbReference>
<feature type="transmembrane region" description="Helical" evidence="5">
    <location>
        <begin position="298"/>
        <end position="319"/>
    </location>
</feature>
<sequence length="429" mass="44187">MAFSFLAVVLSLSLLLGLSSSVGASQGGAVVVVNFDVGVDPGSAAMMSRAVSTAESLDASAILIVMNTPGGLLESMLSIVDSIGSANQSGIPTYTYVPPNDLAASAGSYIAMASNKILMGHGSEIGPSTPIVEGGTPLEQNHTEDAMISLMVSLAQKWHRNATAAYLMVYADQAYSAQQAYDVGISNGFAENMTQALDELGLSGKPIVYVNENVYEQLISTLSNSVVDGILILLGELAVVLDLYHPTILLTVIGVIAILFGLVGLGVIAPTAAGSTLGIILLIVGGGLIVLELKLGHGFAAMGGVATGALGILFLTLGVPSSPSLLNTTTEAELLALVGAGVIGGVYIRTIIRPIRTKKKLTGPESMIGKMGVALTELNPEGEVRVEGIVWRARSASEKIGSGEKVTVKARDGLTLIVERAEQKADTRA</sequence>
<evidence type="ECO:0000256" key="2">
    <source>
        <dbReference type="ARBA" id="ARBA00022692"/>
    </source>
</evidence>